<organism evidence="1 2">
    <name type="scientific">Natrinema limicola JCM 13563</name>
    <dbReference type="NCBI Taxonomy" id="1230457"/>
    <lineage>
        <taxon>Archaea</taxon>
        <taxon>Methanobacteriati</taxon>
        <taxon>Methanobacteriota</taxon>
        <taxon>Stenosarchaea group</taxon>
        <taxon>Halobacteria</taxon>
        <taxon>Halobacteriales</taxon>
        <taxon>Natrialbaceae</taxon>
        <taxon>Natrinema</taxon>
    </lineage>
</organism>
<protein>
    <submittedName>
        <fullName evidence="1">Uncharacterized protein</fullName>
    </submittedName>
</protein>
<comment type="caution">
    <text evidence="1">The sequence shown here is derived from an EMBL/GenBank/DDBJ whole genome shotgun (WGS) entry which is preliminary data.</text>
</comment>
<evidence type="ECO:0000313" key="2">
    <source>
        <dbReference type="Proteomes" id="UP000011615"/>
    </source>
</evidence>
<dbReference type="AlphaFoldDB" id="M0C3Z1"/>
<proteinExistence type="predicted"/>
<evidence type="ECO:0000313" key="1">
    <source>
        <dbReference type="EMBL" id="ELZ17398.1"/>
    </source>
</evidence>
<dbReference type="EMBL" id="AOIT01000065">
    <property type="protein sequence ID" value="ELZ17398.1"/>
    <property type="molecule type" value="Genomic_DNA"/>
</dbReference>
<accession>M0C3Z1</accession>
<reference evidence="1 2" key="1">
    <citation type="journal article" date="2014" name="PLoS Genet.">
        <title>Phylogenetically driven sequencing of extremely halophilic archaea reveals strategies for static and dynamic osmo-response.</title>
        <authorList>
            <person name="Becker E.A."/>
            <person name="Seitzer P.M."/>
            <person name="Tritt A."/>
            <person name="Larsen D."/>
            <person name="Krusor M."/>
            <person name="Yao A.I."/>
            <person name="Wu D."/>
            <person name="Madern D."/>
            <person name="Eisen J.A."/>
            <person name="Darling A.E."/>
            <person name="Facciotti M.T."/>
        </authorList>
    </citation>
    <scope>NUCLEOTIDE SEQUENCE [LARGE SCALE GENOMIC DNA]</scope>
    <source>
        <strain evidence="1 2">JCM 13563</strain>
    </source>
</reference>
<dbReference type="Proteomes" id="UP000011615">
    <property type="component" value="Unassembled WGS sequence"/>
</dbReference>
<sequence>MDHDIDALHRSLETTLVPNITDNELQPIVVKLRLQSDESGLVVIENSQPFRIPLEKPRNQ</sequence>
<name>M0C3Z1_9EURY</name>
<gene>
    <name evidence="1" type="ORF">C476_15630</name>
</gene>
<keyword evidence="2" id="KW-1185">Reference proteome</keyword>